<evidence type="ECO:0000313" key="10">
    <source>
        <dbReference type="EMBL" id="KIM30716.1"/>
    </source>
</evidence>
<keyword evidence="3" id="KW-0132">Cell division</keyword>
<dbReference type="SUPFAM" id="SSF48371">
    <property type="entry name" value="ARM repeat"/>
    <property type="match status" value="1"/>
</dbReference>
<dbReference type="InterPro" id="IPR021133">
    <property type="entry name" value="HEAT_type_2"/>
</dbReference>
<evidence type="ECO:0000256" key="8">
    <source>
        <dbReference type="SAM" id="SignalP"/>
    </source>
</evidence>
<evidence type="ECO:0000256" key="7">
    <source>
        <dbReference type="PROSITE-ProRule" id="PRU00103"/>
    </source>
</evidence>
<protein>
    <recommendedName>
        <fullName evidence="9">CLASP N-terminal domain-containing protein</fullName>
    </recommendedName>
</protein>
<gene>
    <name evidence="10" type="ORF">M408DRAFT_66529</name>
</gene>
<dbReference type="PROSITE" id="PS50077">
    <property type="entry name" value="HEAT_REPEAT"/>
    <property type="match status" value="1"/>
</dbReference>
<feature type="chain" id="PRO_5002161792" description="CLASP N-terminal domain-containing protein" evidence="8">
    <location>
        <begin position="23"/>
        <end position="145"/>
    </location>
</feature>
<evidence type="ECO:0000259" key="9">
    <source>
        <dbReference type="Pfam" id="PF12348"/>
    </source>
</evidence>
<dbReference type="Gene3D" id="1.25.10.10">
    <property type="entry name" value="Leucine-rich Repeat Variant"/>
    <property type="match status" value="1"/>
</dbReference>
<feature type="non-terminal residue" evidence="10">
    <location>
        <position position="1"/>
    </location>
</feature>
<evidence type="ECO:0000256" key="1">
    <source>
        <dbReference type="ARBA" id="ARBA00004186"/>
    </source>
</evidence>
<comment type="subcellular location">
    <subcellularLocation>
        <location evidence="1">Cytoplasm</location>
        <location evidence="1">Cytoskeleton</location>
        <location evidence="1">Spindle</location>
    </subcellularLocation>
</comment>
<evidence type="ECO:0000256" key="6">
    <source>
        <dbReference type="ARBA" id="ARBA00023212"/>
    </source>
</evidence>
<dbReference type="GO" id="GO:0051301">
    <property type="term" value="P:cell division"/>
    <property type="evidence" value="ECO:0007669"/>
    <property type="project" value="UniProtKB-KW"/>
</dbReference>
<reference evidence="11" key="2">
    <citation type="submission" date="2015-01" db="EMBL/GenBank/DDBJ databases">
        <title>Evolutionary Origins and Diversification of the Mycorrhizal Mutualists.</title>
        <authorList>
            <consortium name="DOE Joint Genome Institute"/>
            <consortium name="Mycorrhizal Genomics Consortium"/>
            <person name="Kohler A."/>
            <person name="Kuo A."/>
            <person name="Nagy L.G."/>
            <person name="Floudas D."/>
            <person name="Copeland A."/>
            <person name="Barry K.W."/>
            <person name="Cichocki N."/>
            <person name="Veneault-Fourrey C."/>
            <person name="LaButti K."/>
            <person name="Lindquist E.A."/>
            <person name="Lipzen A."/>
            <person name="Lundell T."/>
            <person name="Morin E."/>
            <person name="Murat C."/>
            <person name="Riley R."/>
            <person name="Ohm R."/>
            <person name="Sun H."/>
            <person name="Tunlid A."/>
            <person name="Henrissat B."/>
            <person name="Grigoriev I.V."/>
            <person name="Hibbett D.S."/>
            <person name="Martin F."/>
        </authorList>
    </citation>
    <scope>NUCLEOTIDE SEQUENCE [LARGE SCALE GENOMIC DNA]</scope>
    <source>
        <strain evidence="11">MAFF 305830</strain>
    </source>
</reference>
<keyword evidence="4" id="KW-0493">Microtubule</keyword>
<dbReference type="InterPro" id="IPR016024">
    <property type="entry name" value="ARM-type_fold"/>
</dbReference>
<dbReference type="Pfam" id="PF12348">
    <property type="entry name" value="CLASP_N"/>
    <property type="match status" value="1"/>
</dbReference>
<evidence type="ECO:0000256" key="2">
    <source>
        <dbReference type="ARBA" id="ARBA00009549"/>
    </source>
</evidence>
<keyword evidence="8" id="KW-0732">Signal</keyword>
<keyword evidence="11" id="KW-1185">Reference proteome</keyword>
<dbReference type="EMBL" id="KN824284">
    <property type="protein sequence ID" value="KIM30716.1"/>
    <property type="molecule type" value="Genomic_DNA"/>
</dbReference>
<feature type="domain" description="CLASP N-terminal" evidence="9">
    <location>
        <begin position="3"/>
        <end position="142"/>
    </location>
</feature>
<dbReference type="AlphaFoldDB" id="A0A0C3BGY3"/>
<feature type="signal peptide" evidence="8">
    <location>
        <begin position="1"/>
        <end position="22"/>
    </location>
</feature>
<evidence type="ECO:0000256" key="4">
    <source>
        <dbReference type="ARBA" id="ARBA00022701"/>
    </source>
</evidence>
<dbReference type="Proteomes" id="UP000054097">
    <property type="component" value="Unassembled WGS sequence"/>
</dbReference>
<evidence type="ECO:0000313" key="11">
    <source>
        <dbReference type="Proteomes" id="UP000054097"/>
    </source>
</evidence>
<dbReference type="GO" id="GO:0005819">
    <property type="term" value="C:spindle"/>
    <property type="evidence" value="ECO:0007669"/>
    <property type="project" value="UniProtKB-SubCell"/>
</dbReference>
<dbReference type="OrthoDB" id="46159at2759"/>
<dbReference type="HOGENOM" id="CLU_110329_0_0_1"/>
<dbReference type="GO" id="GO:0005874">
    <property type="term" value="C:microtubule"/>
    <property type="evidence" value="ECO:0007669"/>
    <property type="project" value="UniProtKB-KW"/>
</dbReference>
<evidence type="ECO:0000256" key="5">
    <source>
        <dbReference type="ARBA" id="ARBA00022776"/>
    </source>
</evidence>
<dbReference type="InterPro" id="IPR011989">
    <property type="entry name" value="ARM-like"/>
</dbReference>
<evidence type="ECO:0000256" key="3">
    <source>
        <dbReference type="ARBA" id="ARBA00022618"/>
    </source>
</evidence>
<dbReference type="InterPro" id="IPR024395">
    <property type="entry name" value="CLASP_N_dom"/>
</dbReference>
<reference evidence="10 11" key="1">
    <citation type="submission" date="2014-04" db="EMBL/GenBank/DDBJ databases">
        <authorList>
            <consortium name="DOE Joint Genome Institute"/>
            <person name="Kuo A."/>
            <person name="Zuccaro A."/>
            <person name="Kohler A."/>
            <person name="Nagy L.G."/>
            <person name="Floudas D."/>
            <person name="Copeland A."/>
            <person name="Barry K.W."/>
            <person name="Cichocki N."/>
            <person name="Veneault-Fourrey C."/>
            <person name="LaButti K."/>
            <person name="Lindquist E.A."/>
            <person name="Lipzen A."/>
            <person name="Lundell T."/>
            <person name="Morin E."/>
            <person name="Murat C."/>
            <person name="Sun H."/>
            <person name="Tunlid A."/>
            <person name="Henrissat B."/>
            <person name="Grigoriev I.V."/>
            <person name="Hibbett D.S."/>
            <person name="Martin F."/>
            <person name="Nordberg H.P."/>
            <person name="Cantor M.N."/>
            <person name="Hua S.X."/>
        </authorList>
    </citation>
    <scope>NUCLEOTIDE SEQUENCE [LARGE SCALE GENOMIC DNA]</scope>
    <source>
        <strain evidence="10 11">MAFF 305830</strain>
    </source>
</reference>
<keyword evidence="6" id="KW-0206">Cytoskeleton</keyword>
<name>A0A0C3BGY3_SERVB</name>
<proteinExistence type="inferred from homology"/>
<organism evidence="10 11">
    <name type="scientific">Serendipita vermifera MAFF 305830</name>
    <dbReference type="NCBI Taxonomy" id="933852"/>
    <lineage>
        <taxon>Eukaryota</taxon>
        <taxon>Fungi</taxon>
        <taxon>Dikarya</taxon>
        <taxon>Basidiomycota</taxon>
        <taxon>Agaricomycotina</taxon>
        <taxon>Agaricomycetes</taxon>
        <taxon>Sebacinales</taxon>
        <taxon>Serendipitaceae</taxon>
        <taxon>Serendipita</taxon>
    </lineage>
</organism>
<keyword evidence="6" id="KW-0963">Cytoplasm</keyword>
<sequence>SERGRLLAVAVDLVATLATALGKRFDPLMQPFAVALLKLCQRPNKVVLNRAQGCLVTVIKQTRLASIIPFLRDSVKDKSAVLRVVATEAIYLCITTIDADKLANKVNDLELIIKMTGRDANPEVRKQGRAILVEFGAKFPDRMAA</sequence>
<keyword evidence="5" id="KW-0131">Cell cycle</keyword>
<comment type="similarity">
    <text evidence="2">Belongs to the CLASP family.</text>
</comment>
<keyword evidence="5" id="KW-0498">Mitosis</keyword>
<feature type="repeat" description="HEAT" evidence="7">
    <location>
        <begin position="67"/>
        <end position="105"/>
    </location>
</feature>
<dbReference type="STRING" id="933852.A0A0C3BGY3"/>
<accession>A0A0C3BGY3</accession>